<dbReference type="Proteomes" id="UP000006310">
    <property type="component" value="Chromosome 5"/>
</dbReference>
<protein>
    <submittedName>
        <fullName evidence="3">Uncharacterized protein</fullName>
    </submittedName>
</protein>
<reference evidence="4" key="2">
    <citation type="submission" date="2012-08" db="EMBL/GenBank/DDBJ databases">
        <title>Genome sequence of Kazachstania naganishii.</title>
        <authorList>
            <person name="Gordon J.L."/>
            <person name="Armisen D."/>
            <person name="Proux-Wera E."/>
            <person name="OhEigeartaigh S.S."/>
            <person name="Byrne K.P."/>
            <person name="Wolfe K.H."/>
        </authorList>
    </citation>
    <scope>NUCLEOTIDE SEQUENCE [LARGE SCALE GENOMIC DNA]</scope>
    <source>
        <strain evidence="4">ATCC MYA-139 / BCRC 22969 / CBS 8797 / CCRC 22969 / KCTC 17520 / NBRC 10181 / NCYC 3082</strain>
    </source>
</reference>
<sequence>MGNNFTMLRSLAMGTILISLLTGSLSIALISLYHKTEAVLIVITVSSFLYSLLVFYTLVRRTSVSDKAFVYQQLVILVLQLIDFGCTVDFFNSLVKNSRTIVRSNGIRTHQDLLVTLEAALLLNLFINGIFLGSNHLVNYVKPERGNAVDQEKQRLSDEDDSYVLHNKFVPMKDSAQTLTPDLTSVFYSQGTENRNVDWMIQKLNKKKSNDTFSNHSVIKHQLGRVDMLSDRRNISSNGAIRQPLNYGTYVPDIETQSRVLSRKNPAHRLKFKGKRFRFKSNRKNNKLKNEALDKSAQEKKEMSLNVKYLTRLSTISDLPRSFVNLLNRSNNDISRDMVADDGRASIIEPKHDEEKFLANFSTSDKSPRLAKEKDAIERIDNALLPPFLHAHNSNNTTLDPVISRAESPLIPDVGIGLKEVNAVERDIETLNVPTGATQDPLSPAPQLRFSNNSRDEYRVGNSNHVEFPSNISLNMWKNDKLGCMRKASDDQNKPMKTYDNDTLLSPFQYVNSENITPSIAAAVSSDPELETKQDFSFPVKKPEYFSNLKGILSTEIDVTPISDNISELDEYLNDFTLHDINESQIIEESLQQRNIATTLFDDRKSNSPSRSATKHSPTKSLASIMSGGALTGNSNSLKKRASVSFFGCAGPLNHTRTNSQLQYSGTYANISQSVQSSPTKQRFKRIGKKLSLSSMSDKMTQNSFDRENSYNISEFSHERGKSIDFSYLHMLQNTHSPSKSVSGISVTSNGQTQHQQPQSPQRKSYYHSDARPHSIAAVEKVIRSASSMIYKHPNDTITGDDPQNMNDMTIQNITLEQRAMNSVPERNVSNQESTGSENVYPDTVMGEYDREKWNAMKNLNIIDADGHITEDIHLPTNA</sequence>
<feature type="transmembrane region" description="Helical" evidence="2">
    <location>
        <begin position="39"/>
        <end position="59"/>
    </location>
</feature>
<feature type="region of interest" description="Disordered" evidence="1">
    <location>
        <begin position="599"/>
        <end position="628"/>
    </location>
</feature>
<feature type="compositionally biased region" description="Low complexity" evidence="1">
    <location>
        <begin position="752"/>
        <end position="762"/>
    </location>
</feature>
<evidence type="ECO:0000256" key="2">
    <source>
        <dbReference type="SAM" id="Phobius"/>
    </source>
</evidence>
<keyword evidence="2" id="KW-1133">Transmembrane helix</keyword>
<dbReference type="RefSeq" id="XP_022464770.1">
    <property type="nucleotide sequence ID" value="XM_022608256.1"/>
</dbReference>
<name>J7S6R6_HUIN7</name>
<organism evidence="3 4">
    <name type="scientific">Huiozyma naganishii (strain ATCC MYA-139 / BCRC 22969 / CBS 8797 / KCTC 17520 / NBRC 10181 / NCYC 3082 / Yp74L-3)</name>
    <name type="common">Yeast</name>
    <name type="synonym">Kazachstania naganishii</name>
    <dbReference type="NCBI Taxonomy" id="1071383"/>
    <lineage>
        <taxon>Eukaryota</taxon>
        <taxon>Fungi</taxon>
        <taxon>Dikarya</taxon>
        <taxon>Ascomycota</taxon>
        <taxon>Saccharomycotina</taxon>
        <taxon>Saccharomycetes</taxon>
        <taxon>Saccharomycetales</taxon>
        <taxon>Saccharomycetaceae</taxon>
        <taxon>Huiozyma</taxon>
    </lineage>
</organism>
<feature type="compositionally biased region" description="Polar residues" evidence="1">
    <location>
        <begin position="737"/>
        <end position="751"/>
    </location>
</feature>
<gene>
    <name evidence="3" type="primary">KNAG0E02650</name>
    <name evidence="3" type="ordered locus">KNAG_0E02650</name>
</gene>
<evidence type="ECO:0000313" key="3">
    <source>
        <dbReference type="EMBL" id="CCK70524.1"/>
    </source>
</evidence>
<dbReference type="OMA" id="HDSHTID"/>
<evidence type="ECO:0000313" key="4">
    <source>
        <dbReference type="Proteomes" id="UP000006310"/>
    </source>
</evidence>
<proteinExistence type="predicted"/>
<feature type="transmembrane region" description="Helical" evidence="2">
    <location>
        <begin position="113"/>
        <end position="133"/>
    </location>
</feature>
<dbReference type="OrthoDB" id="4068368at2759"/>
<keyword evidence="2" id="KW-0812">Transmembrane</keyword>
<feature type="region of interest" description="Disordered" evidence="1">
    <location>
        <begin position="737"/>
        <end position="770"/>
    </location>
</feature>
<accession>J7S6R6</accession>
<keyword evidence="2" id="KW-0472">Membrane</keyword>
<dbReference type="eggNOG" id="ENOG502RMJZ">
    <property type="taxonomic scope" value="Eukaryota"/>
</dbReference>
<keyword evidence="4" id="KW-1185">Reference proteome</keyword>
<feature type="transmembrane region" description="Helical" evidence="2">
    <location>
        <begin position="71"/>
        <end position="92"/>
    </location>
</feature>
<feature type="transmembrane region" description="Helical" evidence="2">
    <location>
        <begin position="12"/>
        <end position="32"/>
    </location>
</feature>
<reference evidence="3 4" key="1">
    <citation type="journal article" date="2011" name="Proc. Natl. Acad. Sci. U.S.A.">
        <title>Evolutionary erosion of yeast sex chromosomes by mating-type switching accidents.</title>
        <authorList>
            <person name="Gordon J.L."/>
            <person name="Armisen D."/>
            <person name="Proux-Wera E."/>
            <person name="Oheigeartaigh S.S."/>
            <person name="Byrne K.P."/>
            <person name="Wolfe K.H."/>
        </authorList>
    </citation>
    <scope>NUCLEOTIDE SEQUENCE [LARGE SCALE GENOMIC DNA]</scope>
    <source>
        <strain evidence="4">ATCC MYA-139 / BCRC 22969 / CBS 8797 / CCRC 22969 / KCTC 17520 / NBRC 10181 / NCYC 3082</strain>
    </source>
</reference>
<dbReference type="GeneID" id="34526224"/>
<evidence type="ECO:0000256" key="1">
    <source>
        <dbReference type="SAM" id="MobiDB-lite"/>
    </source>
</evidence>
<dbReference type="EMBL" id="HE978318">
    <property type="protein sequence ID" value="CCK70524.1"/>
    <property type="molecule type" value="Genomic_DNA"/>
</dbReference>
<dbReference type="HOGENOM" id="CLU_019067_0_0_1"/>
<dbReference type="KEGG" id="kng:KNAG_0E02650"/>
<dbReference type="AlphaFoldDB" id="J7S6R6"/>